<sequence length="395" mass="44714">MSWPHVLLIESPVWLWLCASLAIPVVIHLLRRSNPREITFAAVHWLQQQRHRRWKKLFLRDTLLLLLRLLLLLLLILLLVQPFLLRDAQPSDQVLLVDPQVTPESLAKFLSQHPQIHKSFWLQATPTATASARPQATDLWQTLSQLAGVGEFRYAHILLHNAVNPDGYDTLRVSPHWQWHSVKTDAADTAPTPPRIAQLGEGPTWLAPVIQQLAEGPLPGLALEQYPATALLDAQDIDWVIYDTPGALPEHLHQFVENGGLLITDRRVTGATALKFFEREADSELEASAIGRGSWLRYRGDWHREDFFQRAQLPPSLWRHWSTQDWLWLRDSRGRWSIDTAQGFPGVAVADSEVMQQFASPLRNALLLAFALLLMLERSVALSRSAAVSGGGERE</sequence>
<dbReference type="InterPro" id="IPR011933">
    <property type="entry name" value="Double_TM_dom"/>
</dbReference>
<dbReference type="Pfam" id="PF07584">
    <property type="entry name" value="BatA"/>
    <property type="match status" value="1"/>
</dbReference>
<gene>
    <name evidence="3" type="ORF">PVT68_10610</name>
</gene>
<proteinExistence type="predicted"/>
<reference evidence="3 4" key="1">
    <citation type="submission" date="2023-02" db="EMBL/GenBank/DDBJ databases">
        <title>Description and genomic characterization of Microbulbifer bruguierae sp. nov., isolated from the sediment of mangrove plant Bruguiera sexangula.</title>
        <authorList>
            <person name="Long M."/>
        </authorList>
    </citation>
    <scope>NUCLEOTIDE SEQUENCE [LARGE SCALE GENOMIC DNA]</scope>
    <source>
        <strain evidence="3 4">H12</strain>
    </source>
</reference>
<organism evidence="3 4">
    <name type="scientific">Microbulbifer bruguierae</name>
    <dbReference type="NCBI Taxonomy" id="3029061"/>
    <lineage>
        <taxon>Bacteria</taxon>
        <taxon>Pseudomonadati</taxon>
        <taxon>Pseudomonadota</taxon>
        <taxon>Gammaproteobacteria</taxon>
        <taxon>Cellvibrionales</taxon>
        <taxon>Microbulbiferaceae</taxon>
        <taxon>Microbulbifer</taxon>
    </lineage>
</organism>
<name>A0ABY8N8J2_9GAMM</name>
<feature type="transmembrane region" description="Helical" evidence="1">
    <location>
        <begin position="13"/>
        <end position="30"/>
    </location>
</feature>
<feature type="transmembrane region" description="Helical" evidence="1">
    <location>
        <begin position="62"/>
        <end position="84"/>
    </location>
</feature>
<evidence type="ECO:0000256" key="1">
    <source>
        <dbReference type="SAM" id="Phobius"/>
    </source>
</evidence>
<dbReference type="NCBIfam" id="TIGR02226">
    <property type="entry name" value="two_anch"/>
    <property type="match status" value="1"/>
</dbReference>
<keyword evidence="1" id="KW-1133">Transmembrane helix</keyword>
<protein>
    <submittedName>
        <fullName evidence="3">BatA domain-containing protein</fullName>
    </submittedName>
</protein>
<dbReference type="EMBL" id="CP118605">
    <property type="protein sequence ID" value="WGL15226.1"/>
    <property type="molecule type" value="Genomic_DNA"/>
</dbReference>
<evidence type="ECO:0000313" key="4">
    <source>
        <dbReference type="Proteomes" id="UP001236500"/>
    </source>
</evidence>
<keyword evidence="1" id="KW-0812">Transmembrane</keyword>
<dbReference type="InterPro" id="IPR024163">
    <property type="entry name" value="Aerotolerance_reg_N"/>
</dbReference>
<keyword evidence="4" id="KW-1185">Reference proteome</keyword>
<feature type="domain" description="Aerotolerance regulator N-terminal" evidence="2">
    <location>
        <begin position="11"/>
        <end position="82"/>
    </location>
</feature>
<keyword evidence="1" id="KW-0472">Membrane</keyword>
<dbReference type="Proteomes" id="UP001236500">
    <property type="component" value="Chromosome"/>
</dbReference>
<evidence type="ECO:0000259" key="2">
    <source>
        <dbReference type="Pfam" id="PF07584"/>
    </source>
</evidence>
<evidence type="ECO:0000313" key="3">
    <source>
        <dbReference type="EMBL" id="WGL15226.1"/>
    </source>
</evidence>
<accession>A0ABY8N8J2</accession>
<dbReference type="RefSeq" id="WP_280317851.1">
    <property type="nucleotide sequence ID" value="NZ_CP118605.1"/>
</dbReference>